<feature type="compositionally biased region" description="Low complexity" evidence="1">
    <location>
        <begin position="1039"/>
        <end position="1063"/>
    </location>
</feature>
<protein>
    <submittedName>
        <fullName evidence="2">Uncharacterized protein</fullName>
    </submittedName>
</protein>
<organism evidence="2 3">
    <name type="scientific">Schizophyllum amplum</name>
    <dbReference type="NCBI Taxonomy" id="97359"/>
    <lineage>
        <taxon>Eukaryota</taxon>
        <taxon>Fungi</taxon>
        <taxon>Dikarya</taxon>
        <taxon>Basidiomycota</taxon>
        <taxon>Agaricomycotina</taxon>
        <taxon>Agaricomycetes</taxon>
        <taxon>Agaricomycetidae</taxon>
        <taxon>Agaricales</taxon>
        <taxon>Schizophyllaceae</taxon>
        <taxon>Schizophyllum</taxon>
    </lineage>
</organism>
<feature type="compositionally biased region" description="Low complexity" evidence="1">
    <location>
        <begin position="1126"/>
        <end position="1139"/>
    </location>
</feature>
<feature type="compositionally biased region" description="Low complexity" evidence="1">
    <location>
        <begin position="1222"/>
        <end position="1239"/>
    </location>
</feature>
<evidence type="ECO:0000313" key="3">
    <source>
        <dbReference type="Proteomes" id="UP000320762"/>
    </source>
</evidence>
<dbReference type="STRING" id="97359.A0A550CKJ5"/>
<feature type="region of interest" description="Disordered" evidence="1">
    <location>
        <begin position="1"/>
        <end position="98"/>
    </location>
</feature>
<feature type="compositionally biased region" description="Basic and acidic residues" evidence="1">
    <location>
        <begin position="340"/>
        <end position="372"/>
    </location>
</feature>
<dbReference type="OrthoDB" id="2563277at2759"/>
<feature type="compositionally biased region" description="Acidic residues" evidence="1">
    <location>
        <begin position="962"/>
        <end position="977"/>
    </location>
</feature>
<feature type="compositionally biased region" description="Polar residues" evidence="1">
    <location>
        <begin position="473"/>
        <end position="482"/>
    </location>
</feature>
<feature type="compositionally biased region" description="Polar residues" evidence="1">
    <location>
        <begin position="36"/>
        <end position="52"/>
    </location>
</feature>
<feature type="compositionally biased region" description="Basic and acidic residues" evidence="1">
    <location>
        <begin position="515"/>
        <end position="552"/>
    </location>
</feature>
<feature type="compositionally biased region" description="Low complexity" evidence="1">
    <location>
        <begin position="484"/>
        <end position="500"/>
    </location>
</feature>
<dbReference type="EMBL" id="VDMD01000005">
    <property type="protein sequence ID" value="TRM65298.1"/>
    <property type="molecule type" value="Genomic_DNA"/>
</dbReference>
<proteinExistence type="predicted"/>
<feature type="compositionally biased region" description="Basic and acidic residues" evidence="1">
    <location>
        <begin position="86"/>
        <end position="98"/>
    </location>
</feature>
<feature type="region of interest" description="Disordered" evidence="1">
    <location>
        <begin position="1616"/>
        <end position="1635"/>
    </location>
</feature>
<feature type="region of interest" description="Disordered" evidence="1">
    <location>
        <begin position="1729"/>
        <end position="1762"/>
    </location>
</feature>
<evidence type="ECO:0000256" key="1">
    <source>
        <dbReference type="SAM" id="MobiDB-lite"/>
    </source>
</evidence>
<feature type="compositionally biased region" description="Polar residues" evidence="1">
    <location>
        <begin position="2005"/>
        <end position="2021"/>
    </location>
</feature>
<feature type="compositionally biased region" description="Low complexity" evidence="1">
    <location>
        <begin position="1701"/>
        <end position="1717"/>
    </location>
</feature>
<dbReference type="Proteomes" id="UP000320762">
    <property type="component" value="Unassembled WGS sequence"/>
</dbReference>
<feature type="region of interest" description="Disordered" evidence="1">
    <location>
        <begin position="1670"/>
        <end position="1717"/>
    </location>
</feature>
<evidence type="ECO:0000313" key="2">
    <source>
        <dbReference type="EMBL" id="TRM65298.1"/>
    </source>
</evidence>
<feature type="region of interest" description="Disordered" evidence="1">
    <location>
        <begin position="276"/>
        <end position="317"/>
    </location>
</feature>
<feature type="compositionally biased region" description="Low complexity" evidence="1">
    <location>
        <begin position="858"/>
        <end position="868"/>
    </location>
</feature>
<feature type="compositionally biased region" description="Low complexity" evidence="1">
    <location>
        <begin position="24"/>
        <end position="35"/>
    </location>
</feature>
<comment type="caution">
    <text evidence="2">The sequence shown here is derived from an EMBL/GenBank/DDBJ whole genome shotgun (WGS) entry which is preliminary data.</text>
</comment>
<feature type="compositionally biased region" description="Polar residues" evidence="1">
    <location>
        <begin position="690"/>
        <end position="703"/>
    </location>
</feature>
<feature type="compositionally biased region" description="Polar residues" evidence="1">
    <location>
        <begin position="303"/>
        <end position="317"/>
    </location>
</feature>
<accession>A0A550CKJ5</accession>
<feature type="compositionally biased region" description="Polar residues" evidence="1">
    <location>
        <begin position="591"/>
        <end position="603"/>
    </location>
</feature>
<feature type="region of interest" description="Disordered" evidence="1">
    <location>
        <begin position="749"/>
        <end position="907"/>
    </location>
</feature>
<name>A0A550CKJ5_9AGAR</name>
<feature type="compositionally biased region" description="Low complexity" evidence="1">
    <location>
        <begin position="2038"/>
        <end position="2050"/>
    </location>
</feature>
<feature type="region of interest" description="Disordered" evidence="1">
    <location>
        <begin position="1037"/>
        <end position="1248"/>
    </location>
</feature>
<sequence>MPRPSTAEPFMPPPPPPPTIRLISSTPSATGLSSSEPNSSVGNITASDSSWASVGLPLAPKPTASNTPRRRLVPKKSKLGLLGKGANDENKERGKDFSDVMRRVGASSLSQRGGFDIYVDSSNDPELGEILMVKKQKSRAGLNDLAWGPLGETTNIPSTTISQHDKQNTKTASLKPKTEEKEKWWTIGRGRKDSKDKEGKMPREKSKSKSRTQASENRPPLPPRSKTPEPLRLNPQEGRARFNSLDSGILLNSPATFAPPTPFQAEHPAVARPHDMQRTASGPAMPRSATPTMNGLLAPPSADSATQQFGTNASNQGSVALRAIRSMKSLARIGSWAQLRGDENTVLPKEKEGTKGKKSLEKEKKKDKGDDKKKKRKEEKKEKPQAPRHLSTSSFEAGALSTSPEKIENTKTLGLKKRSILGLGLPSSMRLPTVRGGSTASSIGPAAGMQDNNRLSVESATRLTCRRDRAGSVLSTASSLRPPSTASGESRLSSGSSFRSVRWDDRGMQSATQQIKKDRADKRESVESQRAEVDLTARRTSRESKHSVEGRRRTPLTSIFRDMAEGPESPESGRSVDEQYPLVTVEEATSDGHSAYSQTSTPVKATRRRPVSEQLLGRSRPRPMHEDGEGVISVLDAATNDLAQLITTLDLEATPSSNYDVSPWRTEAQAFAAASQESPLRRTLTRPRASPSTGSLRPANPSIQSLRPYAQSRGYQNANKTNAIAQQIGQQIAPWSALNNLSPVKEKSPVARRLCQKQASSATPSPAGEASPVFQPLRPAKSRPVLQPFKLPEPDRKSSDTPPSASHLRHKRGMSSTTFGSPATSAGSKSSLADFQPPVFRAPEGKKVSSGSRRSRSSYDSLLSNHSRLPITTETKRVLGMSGTMGGSDTSAYRPVEMDGSDPDSDIPEELQVILHNSDNEMDDTMSFPVNKAPPSPGMPPELPLPLPTEEPPALPVLRLTDEEDQNADMDESSGSEDDTKKSFDFTGELQALNESGGSDRRSFVEQLENAFRTPAKVDFTGLGPFLDIPPVPPLPAMMTSQSFSDSSMTEESSSLSVPSVSQIADMRAPTFAQDSHESDSAGMDMASQSQLIDMKEPTFMPPPDVTEYQEESCEAHSSDSVHPLRGSSSSSSAGSRPSNGQLNRAFKFGGLPSPSPQKEQLMTLSDIIPPPSHVRSLSQSSQSQEGGSSIEDDSVLKSIFARATNLPGQDMPRVRMDSDASSKVYVQDDSQQSQNSHSTELSRPSSGISFTGFDSFDEVRRGFEFTDNRPAFYPPPSSQNVRHNRHESFFSIASVSSYGGVINSGAPDPFGFAQDMGLPSLRERPSSEDMSMSMSLTVDDTFSFLKHEPRRRVDSDASSFYFRPPPANMSRGHRKRDSNMSVMSQGPPISLYNRSFGVHRRNDSNTSMSSMAHSYAMHGAAGGRMAWATHHKQEASVDSVMSDFSAMHLGRPGLGDKMFETDGQPLAAISASPDSPADSIDDYMHSIQQRMPGNRYSYDSILDDEQRHTTRDSLLDRTDDYSSMSDESIFGYHGNSYQGHLLPPNQFRPLSMISNASIHSPAKEDDTMISMLGGGHVRRRSIDSMIEGSPCVGIGKRKHVLHDEMDAWDQAMQSPSKARILSKPSIASTSSHQFGDERMIRARHGLLERQSLEESVLIAEGEDLSASFGFAPVFSRPGPKTRSRSSTYTASSGADTPPLSASDGSSISDGSPQSSIDLSHLNMALTNTTHPITRLGGRARPPGHGHRRRASRQAHMSHISRSSVYETIEEESSVMMSPAPSSMSSNMSSDMSKVGSPTAAQPVYVVDADDTRSIDSGNSISLWDDDHGIVALRKYYALRDEAENTVSESKNMWLDTPFSLFALQAFDPPRHPAGMQALLEHSIQNYGPLPSEIRAARARARTSSRPSPYPQKVTGRISKQSIASLQERSPSTHDLGRLACDSPLREVHVDKNSASPAKPLSAKKGNAAIVPTRENAYGLAPEARPKTASVARRAALGWTKRSSKSSTSAGQKENAGQGTLATPGESLRINRARPRARQTPATQPRQIRL</sequence>
<feature type="compositionally biased region" description="Pro residues" evidence="1">
    <location>
        <begin position="932"/>
        <end position="955"/>
    </location>
</feature>
<feature type="region of interest" description="Disordered" evidence="1">
    <location>
        <begin position="333"/>
        <end position="632"/>
    </location>
</feature>
<feature type="compositionally biased region" description="Basic and acidic residues" evidence="1">
    <location>
        <begin position="176"/>
        <end position="207"/>
    </location>
</feature>
<feature type="compositionally biased region" description="Polar residues" evidence="1">
    <location>
        <begin position="152"/>
        <end position="162"/>
    </location>
</feature>
<feature type="region of interest" description="Disordered" evidence="1">
    <location>
        <begin position="921"/>
        <end position="982"/>
    </location>
</feature>
<keyword evidence="3" id="KW-1185">Reference proteome</keyword>
<feature type="region of interest" description="Disordered" evidence="1">
    <location>
        <begin position="1997"/>
        <end position="2050"/>
    </location>
</feature>
<feature type="compositionally biased region" description="Polar residues" evidence="1">
    <location>
        <begin position="450"/>
        <end position="462"/>
    </location>
</feature>
<feature type="compositionally biased region" description="Polar residues" evidence="1">
    <location>
        <begin position="814"/>
        <end position="833"/>
    </location>
</feature>
<feature type="compositionally biased region" description="Pro residues" evidence="1">
    <location>
        <begin position="10"/>
        <end position="19"/>
    </location>
</feature>
<feature type="compositionally biased region" description="Polar residues" evidence="1">
    <location>
        <begin position="390"/>
        <end position="404"/>
    </location>
</feature>
<feature type="compositionally biased region" description="Low complexity" evidence="1">
    <location>
        <begin position="1777"/>
        <end position="1793"/>
    </location>
</feature>
<feature type="compositionally biased region" description="Low complexity" evidence="1">
    <location>
        <begin position="1177"/>
        <end position="1190"/>
    </location>
</feature>
<feature type="compositionally biased region" description="Basic residues" evidence="1">
    <location>
        <begin position="68"/>
        <end position="78"/>
    </location>
</feature>
<feature type="compositionally biased region" description="Basic residues" evidence="1">
    <location>
        <begin position="1742"/>
        <end position="1753"/>
    </location>
</feature>
<feature type="region of interest" description="Disordered" evidence="1">
    <location>
        <begin position="673"/>
        <end position="703"/>
    </location>
</feature>
<gene>
    <name evidence="2" type="ORF">BD626DRAFT_488310</name>
</gene>
<feature type="region of interest" description="Disordered" evidence="1">
    <location>
        <begin position="1365"/>
        <end position="1387"/>
    </location>
</feature>
<reference evidence="2 3" key="1">
    <citation type="journal article" date="2019" name="New Phytol.">
        <title>Comparative genomics reveals unique wood-decay strategies and fruiting body development in the Schizophyllaceae.</title>
        <authorList>
            <person name="Almasi E."/>
            <person name="Sahu N."/>
            <person name="Krizsan K."/>
            <person name="Balint B."/>
            <person name="Kovacs G.M."/>
            <person name="Kiss B."/>
            <person name="Cseklye J."/>
            <person name="Drula E."/>
            <person name="Henrissat B."/>
            <person name="Nagy I."/>
            <person name="Chovatia M."/>
            <person name="Adam C."/>
            <person name="LaButti K."/>
            <person name="Lipzen A."/>
            <person name="Riley R."/>
            <person name="Grigoriev I.V."/>
            <person name="Nagy L.G."/>
        </authorList>
    </citation>
    <scope>NUCLEOTIDE SEQUENCE [LARGE SCALE GENOMIC DNA]</scope>
    <source>
        <strain evidence="2 3">NL-1724</strain>
    </source>
</reference>
<feature type="region of interest" description="Disordered" evidence="1">
    <location>
        <begin position="1777"/>
        <end position="1797"/>
    </location>
</feature>
<feature type="region of interest" description="Disordered" evidence="1">
    <location>
        <begin position="144"/>
        <end position="240"/>
    </location>
</feature>